<keyword evidence="1" id="KW-1133">Transmembrane helix</keyword>
<gene>
    <name evidence="2" type="ORF">CA54_61630</name>
</gene>
<keyword evidence="3" id="KW-1185">Reference proteome</keyword>
<keyword evidence="1" id="KW-0812">Transmembrane</keyword>
<comment type="caution">
    <text evidence="2">The sequence shown here is derived from an EMBL/GenBank/DDBJ whole genome shotgun (WGS) entry which is preliminary data.</text>
</comment>
<dbReference type="AlphaFoldDB" id="A0A5C6AV42"/>
<protein>
    <recommendedName>
        <fullName evidence="4">PepSY-associated TM helix</fullName>
    </recommendedName>
</protein>
<reference evidence="2 3" key="1">
    <citation type="submission" date="2019-02" db="EMBL/GenBank/DDBJ databases">
        <title>Deep-cultivation of Planctomycetes and their phenomic and genomic characterization uncovers novel biology.</title>
        <authorList>
            <person name="Wiegand S."/>
            <person name="Jogler M."/>
            <person name="Boedeker C."/>
            <person name="Pinto D."/>
            <person name="Vollmers J."/>
            <person name="Rivas-Marin E."/>
            <person name="Kohn T."/>
            <person name="Peeters S.H."/>
            <person name="Heuer A."/>
            <person name="Rast P."/>
            <person name="Oberbeckmann S."/>
            <person name="Bunk B."/>
            <person name="Jeske O."/>
            <person name="Meyerdierks A."/>
            <person name="Storesund J.E."/>
            <person name="Kallscheuer N."/>
            <person name="Luecker S."/>
            <person name="Lage O.M."/>
            <person name="Pohl T."/>
            <person name="Merkel B.J."/>
            <person name="Hornburger P."/>
            <person name="Mueller R.-W."/>
            <person name="Bruemmer F."/>
            <person name="Labrenz M."/>
            <person name="Spormann A.M."/>
            <person name="Op Den Camp H."/>
            <person name="Overmann J."/>
            <person name="Amann R."/>
            <person name="Jetten M.S.M."/>
            <person name="Mascher T."/>
            <person name="Medema M.H."/>
            <person name="Devos D.P."/>
            <person name="Kaster A.-K."/>
            <person name="Ovreas L."/>
            <person name="Rohde M."/>
            <person name="Galperin M.Y."/>
            <person name="Jogler C."/>
        </authorList>
    </citation>
    <scope>NUCLEOTIDE SEQUENCE [LARGE SCALE GENOMIC DNA]</scope>
    <source>
        <strain evidence="2 3">CA54</strain>
    </source>
</reference>
<evidence type="ECO:0000313" key="3">
    <source>
        <dbReference type="Proteomes" id="UP000320735"/>
    </source>
</evidence>
<name>A0A5C6AV42_9PLAN</name>
<keyword evidence="1" id="KW-0472">Membrane</keyword>
<evidence type="ECO:0000256" key="1">
    <source>
        <dbReference type="SAM" id="Phobius"/>
    </source>
</evidence>
<feature type="transmembrane region" description="Helical" evidence="1">
    <location>
        <begin position="12"/>
        <end position="34"/>
    </location>
</feature>
<feature type="transmembrane region" description="Helical" evidence="1">
    <location>
        <begin position="135"/>
        <end position="162"/>
    </location>
</feature>
<accession>A0A5C6AV42</accession>
<dbReference type="Pfam" id="PF03929">
    <property type="entry name" value="PepSY_TM"/>
    <property type="match status" value="1"/>
</dbReference>
<organism evidence="2 3">
    <name type="scientific">Symmachiella macrocystis</name>
    <dbReference type="NCBI Taxonomy" id="2527985"/>
    <lineage>
        <taxon>Bacteria</taxon>
        <taxon>Pseudomonadati</taxon>
        <taxon>Planctomycetota</taxon>
        <taxon>Planctomycetia</taxon>
        <taxon>Planctomycetales</taxon>
        <taxon>Planctomycetaceae</taxon>
        <taxon>Symmachiella</taxon>
    </lineage>
</organism>
<dbReference type="OrthoDB" id="271465at2"/>
<dbReference type="RefSeq" id="WP_146374527.1">
    <property type="nucleotide sequence ID" value="NZ_SJPP01000006.1"/>
</dbReference>
<evidence type="ECO:0008006" key="4">
    <source>
        <dbReference type="Google" id="ProtNLM"/>
    </source>
</evidence>
<dbReference type="Proteomes" id="UP000320735">
    <property type="component" value="Unassembled WGS sequence"/>
</dbReference>
<proteinExistence type="predicted"/>
<sequence>MKLSKLNRDFHRWGSILIALPVAVIIATGVILQLKKESAWIQPPTRQGSSNELSLSFDQILTATQGVPEAEVESWDDIDRLDVRPRKGMLKVRCKNGWEVQLDAKSGIALQVAYRRSDLIESIHDGSFFHDSFKLWVFLPTALVLGTLWGTGLYLFFLPYYAKWKKRRNMTHADKQLTLSKSTILE</sequence>
<dbReference type="EMBL" id="SJPP01000006">
    <property type="protein sequence ID" value="TWU03079.1"/>
    <property type="molecule type" value="Genomic_DNA"/>
</dbReference>
<evidence type="ECO:0000313" key="2">
    <source>
        <dbReference type="EMBL" id="TWU03079.1"/>
    </source>
</evidence>
<dbReference type="InterPro" id="IPR005625">
    <property type="entry name" value="PepSY-ass_TM"/>
</dbReference>